<dbReference type="Proteomes" id="UP000001654">
    <property type="component" value="Chromosome"/>
</dbReference>
<dbReference type="EMBL" id="CP001650">
    <property type="protein sequence ID" value="ADF51250.1"/>
    <property type="molecule type" value="Genomic_DNA"/>
</dbReference>
<keyword evidence="2" id="KW-1185">Reference proteome</keyword>
<name>D5BH76_ZUNPS</name>
<dbReference type="AlphaFoldDB" id="D5BH76"/>
<evidence type="ECO:0000313" key="2">
    <source>
        <dbReference type="Proteomes" id="UP000001654"/>
    </source>
</evidence>
<accession>D5BH76</accession>
<dbReference type="KEGG" id="zpr:ZPR_0903"/>
<gene>
    <name evidence="1" type="ordered locus">ZPR_0903</name>
</gene>
<proteinExistence type="predicted"/>
<protein>
    <submittedName>
        <fullName evidence="1">Uncharacterized protein</fullName>
    </submittedName>
</protein>
<organism evidence="1 2">
    <name type="scientific">Zunongwangia profunda (strain DSM 18752 / CCTCC AB 206139 / SM-A87)</name>
    <name type="common">Wangia profunda</name>
    <dbReference type="NCBI Taxonomy" id="655815"/>
    <lineage>
        <taxon>Bacteria</taxon>
        <taxon>Pseudomonadati</taxon>
        <taxon>Bacteroidota</taxon>
        <taxon>Flavobacteriia</taxon>
        <taxon>Flavobacteriales</taxon>
        <taxon>Flavobacteriaceae</taxon>
        <taxon>Zunongwangia</taxon>
    </lineage>
</organism>
<sequence>MTISEELKTDVNKVKLIRTLYFINPSDYIQGFSI</sequence>
<dbReference type="HOGENOM" id="CLU_3376864_0_0_10"/>
<evidence type="ECO:0000313" key="1">
    <source>
        <dbReference type="EMBL" id="ADF51250.1"/>
    </source>
</evidence>
<reference evidence="1 2" key="1">
    <citation type="journal article" date="2010" name="BMC Genomics">
        <title>The complete genome of Zunongwangia profunda SM-A87 reveals its adaptation to the deep-sea environment and ecological role in sedimentary organic nitrogen degradation.</title>
        <authorList>
            <person name="Qin Q.L."/>
            <person name="Zhang X.Y."/>
            <person name="Wang X.M."/>
            <person name="Liu G.M."/>
            <person name="Chen X.L."/>
            <person name="Xie B.B."/>
            <person name="Dang H.Y."/>
            <person name="Zhou B.C."/>
            <person name="Yu J."/>
            <person name="Zhang Y.Z."/>
        </authorList>
    </citation>
    <scope>NUCLEOTIDE SEQUENCE [LARGE SCALE GENOMIC DNA]</scope>
    <source>
        <strain evidence="2">DSM 18752 / CCTCC AB 206139 / SM-A87</strain>
    </source>
</reference>